<dbReference type="Proteomes" id="UP001168146">
    <property type="component" value="Unassembled WGS sequence"/>
</dbReference>
<dbReference type="PANTHER" id="PTHR39465:SF1">
    <property type="entry name" value="DNA LIGASE D 3'-PHOSPHOESTERASE DOMAIN-CONTAINING PROTEIN"/>
    <property type="match status" value="1"/>
</dbReference>
<accession>A0AAN6FZ77</accession>
<evidence type="ECO:0000256" key="1">
    <source>
        <dbReference type="SAM" id="MobiDB-lite"/>
    </source>
</evidence>
<feature type="region of interest" description="Disordered" evidence="1">
    <location>
        <begin position="1"/>
        <end position="29"/>
    </location>
</feature>
<evidence type="ECO:0000313" key="3">
    <source>
        <dbReference type="EMBL" id="KAK0327155.1"/>
    </source>
</evidence>
<dbReference type="AlphaFoldDB" id="A0AAN6FZ77"/>
<organism evidence="3 4">
    <name type="scientific">Friedmanniomyces endolithicus</name>
    <dbReference type="NCBI Taxonomy" id="329885"/>
    <lineage>
        <taxon>Eukaryota</taxon>
        <taxon>Fungi</taxon>
        <taxon>Dikarya</taxon>
        <taxon>Ascomycota</taxon>
        <taxon>Pezizomycotina</taxon>
        <taxon>Dothideomycetes</taxon>
        <taxon>Dothideomycetidae</taxon>
        <taxon>Mycosphaerellales</taxon>
        <taxon>Teratosphaeriaceae</taxon>
        <taxon>Friedmanniomyces</taxon>
    </lineage>
</organism>
<dbReference type="EMBL" id="JASUXU010000003">
    <property type="protein sequence ID" value="KAK0327155.1"/>
    <property type="molecule type" value="Genomic_DNA"/>
</dbReference>
<proteinExistence type="predicted"/>
<dbReference type="PANTHER" id="PTHR39465">
    <property type="entry name" value="DNA LIGASE D, 3'-PHOSPHOESTERASE DOMAIN"/>
    <property type="match status" value="1"/>
</dbReference>
<feature type="domain" description="DNA ligase D 3'-phosphoesterase" evidence="2">
    <location>
        <begin position="134"/>
        <end position="249"/>
    </location>
</feature>
<gene>
    <name evidence="3" type="ORF">LTR82_001917</name>
</gene>
<evidence type="ECO:0000259" key="2">
    <source>
        <dbReference type="Pfam" id="PF13298"/>
    </source>
</evidence>
<sequence>MANPASLTRGISPPPKRKASTEGVVSGGADARGAEGDVWIKADKVTLLDASPTLAAIEAGQAQIRDHLEYFAKHFETVLRPPRSPRLSIDDFRLLYMRNQHPHGRHFVVHQHDHPISGTTSIWCPVVDELFSETSAISFALPYGLPGNPNSIRPNRMAIETRVHNVWNNLIESASHATGSLLIWDTGEYEVLDRPSRQSFRTTDDEMSDVEVSPTSAVQSQSERLFAAFQSRHIHLRLNGKRLPLGYTIAMRLPSQDATKRPRTSRIKRQRMEPVIAVKRAKEKAAAADTDGDSATRSATIDWTEAALADAALASELEDEKQDAEIRTSNAYSGATNTIGSVHQRHWLVTIDRKLSGFRVDQTCRTTCSWNLLSPSTRQLQQLDFQSDAYCWSPRHFLQESGGNLGAFEKLACLSFPPPVKFNHTNGATRTGLLSLIEKLPSELIGLILSEAGMSHREIIALGLCSSELWSQTLSHIQRDMRDNTAPWAGKPLLCSGTWLTDLPPAIYERYPEEIEAERKYQNVLAQVHVPVPGTATGRGSRGRSAWYGPCPARVWNWTAVSEYENVRGIDCRQKWLEALTINMVDAGLSPKASDKIWSDIRMVLNNRAPIEANDWLLLNVTTQQYVQLKLRRSEPGQSPRLYVAGARWLSLDQALILRICWGPDEMETHRLHRGMWAGHCFEVIEDTGARAGWEDVTSEIVEEGKAARATTT</sequence>
<dbReference type="Pfam" id="PF13298">
    <property type="entry name" value="LigD_N"/>
    <property type="match status" value="1"/>
</dbReference>
<dbReference type="InterPro" id="IPR014144">
    <property type="entry name" value="LigD_PE_domain"/>
</dbReference>
<protein>
    <recommendedName>
        <fullName evidence="2">DNA ligase D 3'-phosphoesterase domain-containing protein</fullName>
    </recommendedName>
</protein>
<name>A0AAN6FZ77_9PEZI</name>
<comment type="caution">
    <text evidence="3">The sequence shown here is derived from an EMBL/GenBank/DDBJ whole genome shotgun (WGS) entry which is preliminary data.</text>
</comment>
<reference evidence="3" key="1">
    <citation type="submission" date="2021-12" db="EMBL/GenBank/DDBJ databases">
        <title>Black yeast isolated from Biological Soil Crust.</title>
        <authorList>
            <person name="Kurbessoian T."/>
        </authorList>
    </citation>
    <scope>NUCLEOTIDE SEQUENCE</scope>
    <source>
        <strain evidence="3">CCFEE 5208</strain>
    </source>
</reference>
<evidence type="ECO:0000313" key="4">
    <source>
        <dbReference type="Proteomes" id="UP001168146"/>
    </source>
</evidence>